<dbReference type="WBParaSite" id="MCU_013182-RA">
    <property type="protein sequence ID" value="MCU_013182-RA"/>
    <property type="gene ID" value="MCU_013182"/>
</dbReference>
<evidence type="ECO:0000313" key="2">
    <source>
        <dbReference type="WBParaSite" id="MCU_013182-RA"/>
    </source>
</evidence>
<dbReference type="AlphaFoldDB" id="A0A5K3FZ04"/>
<organism evidence="2">
    <name type="scientific">Mesocestoides corti</name>
    <name type="common">Flatworm</name>
    <dbReference type="NCBI Taxonomy" id="53468"/>
    <lineage>
        <taxon>Eukaryota</taxon>
        <taxon>Metazoa</taxon>
        <taxon>Spiralia</taxon>
        <taxon>Lophotrochozoa</taxon>
        <taxon>Platyhelminthes</taxon>
        <taxon>Cestoda</taxon>
        <taxon>Eucestoda</taxon>
        <taxon>Cyclophyllidea</taxon>
        <taxon>Mesocestoididae</taxon>
        <taxon>Mesocestoides</taxon>
    </lineage>
</organism>
<keyword evidence="1" id="KW-0472">Membrane</keyword>
<proteinExistence type="predicted"/>
<feature type="transmembrane region" description="Helical" evidence="1">
    <location>
        <begin position="42"/>
        <end position="61"/>
    </location>
</feature>
<accession>A0A5K3FZ04</accession>
<sequence length="97" mass="10489">CHTPVGFSSSSRAIRAQRDTALLTNQKSDPHIRRLSSESTTLAAILIIYYSSAVSFSGWLLSSSHAIGSQRDTGLAEAWWSNMSAPRSDATVPPPQQ</sequence>
<keyword evidence="1" id="KW-0812">Transmembrane</keyword>
<protein>
    <submittedName>
        <fullName evidence="2">Cytochrome c oxidase subunit 1</fullName>
    </submittedName>
</protein>
<reference evidence="2" key="1">
    <citation type="submission" date="2019-11" db="UniProtKB">
        <authorList>
            <consortium name="WormBaseParasite"/>
        </authorList>
    </citation>
    <scope>IDENTIFICATION</scope>
</reference>
<name>A0A5K3FZ04_MESCO</name>
<evidence type="ECO:0000256" key="1">
    <source>
        <dbReference type="SAM" id="Phobius"/>
    </source>
</evidence>
<keyword evidence="1" id="KW-1133">Transmembrane helix</keyword>